<accession>A0ABV2QPR3</accession>
<dbReference type="PANTHER" id="PTHR43877">
    <property type="entry name" value="AMINOALKYLPHOSPHONATE N-ACETYLTRANSFERASE-RELATED-RELATED"/>
    <property type="match status" value="1"/>
</dbReference>
<organism evidence="4 5">
    <name type="scientific">Conyzicola nivalis</name>
    <dbReference type="NCBI Taxonomy" id="1477021"/>
    <lineage>
        <taxon>Bacteria</taxon>
        <taxon>Bacillati</taxon>
        <taxon>Actinomycetota</taxon>
        <taxon>Actinomycetes</taxon>
        <taxon>Micrococcales</taxon>
        <taxon>Microbacteriaceae</taxon>
        <taxon>Conyzicola</taxon>
    </lineage>
</organism>
<evidence type="ECO:0000313" key="5">
    <source>
        <dbReference type="Proteomes" id="UP001549257"/>
    </source>
</evidence>
<reference evidence="4 5" key="1">
    <citation type="submission" date="2024-06" db="EMBL/GenBank/DDBJ databases">
        <title>Sorghum-associated microbial communities from plants grown in Nebraska, USA.</title>
        <authorList>
            <person name="Schachtman D."/>
        </authorList>
    </citation>
    <scope>NUCLEOTIDE SEQUENCE [LARGE SCALE GENOMIC DNA]</scope>
    <source>
        <strain evidence="4 5">2857</strain>
    </source>
</reference>
<dbReference type="Gene3D" id="3.40.630.30">
    <property type="match status" value="1"/>
</dbReference>
<dbReference type="InterPro" id="IPR050832">
    <property type="entry name" value="Bact_Acetyltransf"/>
</dbReference>
<dbReference type="Pfam" id="PF00583">
    <property type="entry name" value="Acetyltransf_1"/>
    <property type="match status" value="1"/>
</dbReference>
<sequence length="179" mass="18971">MTVSTRLAGPDDAALLHRIAAATFALACPPGTTQEAVADFVASNLSEAHFAGYLADESRDLLLVEVDGEAVGYTMLIAAEPTDSDVAAVVTDRPTVELSKFYMLATAHGGGAAGVLMEASVEAARARAAASVWLGVNQQNARANRFYEKHGFVNVGTKRFLVGGKWEDDFVRELPLSSR</sequence>
<dbReference type="EC" id="2.3.1.57" evidence="4"/>
<dbReference type="RefSeq" id="WP_354025210.1">
    <property type="nucleotide sequence ID" value="NZ_JBEPSJ010000003.1"/>
</dbReference>
<evidence type="ECO:0000256" key="2">
    <source>
        <dbReference type="ARBA" id="ARBA00023315"/>
    </source>
</evidence>
<keyword evidence="5" id="KW-1185">Reference proteome</keyword>
<dbReference type="GO" id="GO:0004145">
    <property type="term" value="F:diamine N-acetyltransferase activity"/>
    <property type="evidence" value="ECO:0007669"/>
    <property type="project" value="UniProtKB-EC"/>
</dbReference>
<dbReference type="EMBL" id="JBEPSJ010000003">
    <property type="protein sequence ID" value="MET4583034.1"/>
    <property type="molecule type" value="Genomic_DNA"/>
</dbReference>
<evidence type="ECO:0000256" key="1">
    <source>
        <dbReference type="ARBA" id="ARBA00022679"/>
    </source>
</evidence>
<name>A0ABV2QPR3_9MICO</name>
<proteinExistence type="predicted"/>
<keyword evidence="2 4" id="KW-0012">Acyltransferase</keyword>
<dbReference type="SUPFAM" id="SSF55729">
    <property type="entry name" value="Acyl-CoA N-acyltransferases (Nat)"/>
    <property type="match status" value="1"/>
</dbReference>
<comment type="caution">
    <text evidence="4">The sequence shown here is derived from an EMBL/GenBank/DDBJ whole genome shotgun (WGS) entry which is preliminary data.</text>
</comment>
<dbReference type="InterPro" id="IPR016181">
    <property type="entry name" value="Acyl_CoA_acyltransferase"/>
</dbReference>
<dbReference type="PROSITE" id="PS51186">
    <property type="entry name" value="GNAT"/>
    <property type="match status" value="1"/>
</dbReference>
<dbReference type="Proteomes" id="UP001549257">
    <property type="component" value="Unassembled WGS sequence"/>
</dbReference>
<feature type="domain" description="N-acetyltransferase" evidence="3">
    <location>
        <begin position="3"/>
        <end position="177"/>
    </location>
</feature>
<dbReference type="InterPro" id="IPR000182">
    <property type="entry name" value="GNAT_dom"/>
</dbReference>
<keyword evidence="1 4" id="KW-0808">Transferase</keyword>
<gene>
    <name evidence="4" type="ORF">ABIE21_002553</name>
</gene>
<evidence type="ECO:0000313" key="4">
    <source>
        <dbReference type="EMBL" id="MET4583034.1"/>
    </source>
</evidence>
<protein>
    <submittedName>
        <fullName evidence="4">GNAT superfamily N-acetyltransferase</fullName>
        <ecNumber evidence="4">2.3.1.57</ecNumber>
    </submittedName>
</protein>
<evidence type="ECO:0000259" key="3">
    <source>
        <dbReference type="PROSITE" id="PS51186"/>
    </source>
</evidence>